<comment type="function">
    <text evidence="1">Is involved in generating a small heat-stable compound (Nod), an acylated oligomer of N-acetylglucosamine, that stimulates mitosis in various plant protoplasts.</text>
</comment>
<dbReference type="GO" id="GO:0016810">
    <property type="term" value="F:hydrolase activity, acting on carbon-nitrogen (but not peptide) bonds"/>
    <property type="evidence" value="ECO:0007669"/>
    <property type="project" value="InterPro"/>
</dbReference>
<organism evidence="5 6">
    <name type="scientific">Paradevosia tibetensis</name>
    <dbReference type="NCBI Taxonomy" id="1447062"/>
    <lineage>
        <taxon>Bacteria</taxon>
        <taxon>Pseudomonadati</taxon>
        <taxon>Pseudomonadota</taxon>
        <taxon>Alphaproteobacteria</taxon>
        <taxon>Hyphomicrobiales</taxon>
        <taxon>Devosiaceae</taxon>
        <taxon>Paradevosia</taxon>
    </lineage>
</organism>
<dbReference type="SUPFAM" id="SSF88713">
    <property type="entry name" value="Glycoside hydrolase/deacetylase"/>
    <property type="match status" value="1"/>
</dbReference>
<evidence type="ECO:0000256" key="3">
    <source>
        <dbReference type="ARBA" id="ARBA00020071"/>
    </source>
</evidence>
<dbReference type="AlphaFoldDB" id="A0A5B9DI45"/>
<dbReference type="InterPro" id="IPR002509">
    <property type="entry name" value="NODB_dom"/>
</dbReference>
<dbReference type="InterPro" id="IPR011330">
    <property type="entry name" value="Glyco_hydro/deAcase_b/a-brl"/>
</dbReference>
<keyword evidence="6" id="KW-1185">Reference proteome</keyword>
<evidence type="ECO:0000313" key="5">
    <source>
        <dbReference type="EMBL" id="QEE18733.1"/>
    </source>
</evidence>
<evidence type="ECO:0000313" key="6">
    <source>
        <dbReference type="Proteomes" id="UP000321062"/>
    </source>
</evidence>
<evidence type="ECO:0000256" key="2">
    <source>
        <dbReference type="ARBA" id="ARBA00010973"/>
    </source>
</evidence>
<evidence type="ECO:0000256" key="1">
    <source>
        <dbReference type="ARBA" id="ARBA00003236"/>
    </source>
</evidence>
<dbReference type="Proteomes" id="UP000321062">
    <property type="component" value="Chromosome"/>
</dbReference>
<evidence type="ECO:0000256" key="4">
    <source>
        <dbReference type="ARBA" id="ARBA00032976"/>
    </source>
</evidence>
<comment type="similarity">
    <text evidence="2">Belongs to the polysaccharide deacetylase family.</text>
</comment>
<dbReference type="GO" id="GO:0005975">
    <property type="term" value="P:carbohydrate metabolic process"/>
    <property type="evidence" value="ECO:0007669"/>
    <property type="project" value="InterPro"/>
</dbReference>
<dbReference type="Pfam" id="PF01522">
    <property type="entry name" value="Polysacc_deac_1"/>
    <property type="match status" value="1"/>
</dbReference>
<accession>A0A5B9DI45</accession>
<dbReference type="KEGG" id="yti:FNA67_00395"/>
<protein>
    <recommendedName>
        <fullName evidence="3">Chitooligosaccharide deacetylase</fullName>
    </recommendedName>
    <alternativeName>
        <fullName evidence="4">Nodulation protein B</fullName>
    </alternativeName>
</protein>
<proteinExistence type="inferred from homology"/>
<gene>
    <name evidence="5" type="ORF">FNA67_00395</name>
</gene>
<dbReference type="Gene3D" id="3.20.20.370">
    <property type="entry name" value="Glycoside hydrolase/deacetylase"/>
    <property type="match status" value="1"/>
</dbReference>
<dbReference type="RefSeq" id="WP_147654679.1">
    <property type="nucleotide sequence ID" value="NZ_BMFM01000001.1"/>
</dbReference>
<dbReference type="OrthoDB" id="8444720at2"/>
<name>A0A5B9DI45_9HYPH</name>
<reference evidence="5 6" key="1">
    <citation type="journal article" date="2015" name="Int. J. Syst. Evol. Microbiol.">
        <title>Youhaiella tibetensis gen. nov., sp. nov., isolated from subsurface sediment.</title>
        <authorList>
            <person name="Wang Y.X."/>
            <person name="Huang F.Q."/>
            <person name="Nogi Y."/>
            <person name="Pang S.J."/>
            <person name="Wang P.K."/>
            <person name="Lv J."/>
        </authorList>
    </citation>
    <scope>NUCLEOTIDE SEQUENCE [LARGE SCALE GENOMIC DNA]</scope>
    <source>
        <strain evidence="6">fig4</strain>
    </source>
</reference>
<dbReference type="EMBL" id="CP041690">
    <property type="protein sequence ID" value="QEE18733.1"/>
    <property type="molecule type" value="Genomic_DNA"/>
</dbReference>
<sequence>MVKAELDRAGRRLKRLLHDPMGVISRRFSGADAGNAPYVPAVGPFAALGDKARNTGLDRLYLFLSFDCDTDLDIAASEELHAFLGGLGIKMTMAVPGTQLRNGAAVYESLATQGVEFINHGYLPHAAWHEDRYVSTTFYHEMDEAAVAEDIRQGHQAVREVIGRAPAGFRAPHFGHFQEPEHLELVYSLARQLGYRYCSTTSPTAAYAHGPVYDVGGLVELPTSGSVRAPTTILDSWTYLTDRRDYALSEDYADLMIETVDTLIEQGIPGILSWYGDPAHVIGQAPFERAMQHLSARRLVSLTGTEAAALIGTQPGNRP</sequence>